<evidence type="ECO:0000313" key="3">
    <source>
        <dbReference type="Proteomes" id="UP000299102"/>
    </source>
</evidence>
<dbReference type="Proteomes" id="UP000299102">
    <property type="component" value="Unassembled WGS sequence"/>
</dbReference>
<keyword evidence="3" id="KW-1185">Reference proteome</keyword>
<reference evidence="2 3" key="1">
    <citation type="journal article" date="2019" name="Commun. Biol.">
        <title>The bagworm genome reveals a unique fibroin gene that provides high tensile strength.</title>
        <authorList>
            <person name="Kono N."/>
            <person name="Nakamura H."/>
            <person name="Ohtoshi R."/>
            <person name="Tomita M."/>
            <person name="Numata K."/>
            <person name="Arakawa K."/>
        </authorList>
    </citation>
    <scope>NUCLEOTIDE SEQUENCE [LARGE SCALE GENOMIC DNA]</scope>
</reference>
<dbReference type="PANTHER" id="PTHR47331">
    <property type="entry name" value="PHD-TYPE DOMAIN-CONTAINING PROTEIN"/>
    <property type="match status" value="1"/>
</dbReference>
<feature type="region of interest" description="Disordered" evidence="1">
    <location>
        <begin position="8"/>
        <end position="27"/>
    </location>
</feature>
<sequence length="230" mass="25702">MDPELILAGIEPAPKSSPTSAPPPPPVACSETICASLRKTDSNMSDSTLAYAIIFAIKSARKNGSRNSRPAPERCPHRMNAIRNIVVNLSRPINTIHHLQPSDTSDDELNDIVKRHFYTESLSVAPRKPSHCPEERLLALLYSKSVRLPSGQFETCLLWKSGNVVMPESYDTLMQCLRVTEKKLSKNDHLKNEYCEQINNLLKNGYAEPAPNKSTSELLLYLPHFAVMHL</sequence>
<dbReference type="AlphaFoldDB" id="A0A4C1T1S7"/>
<dbReference type="EMBL" id="BGZK01004182">
    <property type="protein sequence ID" value="GBP07437.1"/>
    <property type="molecule type" value="Genomic_DNA"/>
</dbReference>
<dbReference type="OrthoDB" id="7762482at2759"/>
<dbReference type="PANTHER" id="PTHR47331:SF5">
    <property type="entry name" value="RIBONUCLEASE H"/>
    <property type="match status" value="1"/>
</dbReference>
<protein>
    <submittedName>
        <fullName evidence="2">Uncharacterized protein</fullName>
    </submittedName>
</protein>
<name>A0A4C1T1S7_EUMVA</name>
<proteinExistence type="predicted"/>
<evidence type="ECO:0000313" key="2">
    <source>
        <dbReference type="EMBL" id="GBP07437.1"/>
    </source>
</evidence>
<evidence type="ECO:0000256" key="1">
    <source>
        <dbReference type="SAM" id="MobiDB-lite"/>
    </source>
</evidence>
<organism evidence="2 3">
    <name type="scientific">Eumeta variegata</name>
    <name type="common">Bagworm moth</name>
    <name type="synonym">Eumeta japonica</name>
    <dbReference type="NCBI Taxonomy" id="151549"/>
    <lineage>
        <taxon>Eukaryota</taxon>
        <taxon>Metazoa</taxon>
        <taxon>Ecdysozoa</taxon>
        <taxon>Arthropoda</taxon>
        <taxon>Hexapoda</taxon>
        <taxon>Insecta</taxon>
        <taxon>Pterygota</taxon>
        <taxon>Neoptera</taxon>
        <taxon>Endopterygota</taxon>
        <taxon>Lepidoptera</taxon>
        <taxon>Glossata</taxon>
        <taxon>Ditrysia</taxon>
        <taxon>Tineoidea</taxon>
        <taxon>Psychidae</taxon>
        <taxon>Oiketicinae</taxon>
        <taxon>Eumeta</taxon>
    </lineage>
</organism>
<gene>
    <name evidence="2" type="ORF">EVAR_59282_1</name>
</gene>
<accession>A0A4C1T1S7</accession>
<comment type="caution">
    <text evidence="2">The sequence shown here is derived from an EMBL/GenBank/DDBJ whole genome shotgun (WGS) entry which is preliminary data.</text>
</comment>